<evidence type="ECO:0000313" key="2">
    <source>
        <dbReference type="EMBL" id="EYU30834.1"/>
    </source>
</evidence>
<dbReference type="AlphaFoldDB" id="A0A022QTB2"/>
<keyword evidence="1" id="KW-1133">Transmembrane helix</keyword>
<dbReference type="Proteomes" id="UP000030748">
    <property type="component" value="Unassembled WGS sequence"/>
</dbReference>
<gene>
    <name evidence="2" type="ORF">MIMGU_mgv11b023638mg</name>
</gene>
<feature type="transmembrane region" description="Helical" evidence="1">
    <location>
        <begin position="214"/>
        <end position="240"/>
    </location>
</feature>
<dbReference type="STRING" id="4155.A0A022QTB2"/>
<evidence type="ECO:0008006" key="4">
    <source>
        <dbReference type="Google" id="ProtNLM"/>
    </source>
</evidence>
<dbReference type="PANTHER" id="PTHR24177">
    <property type="entry name" value="CASKIN"/>
    <property type="match status" value="1"/>
</dbReference>
<keyword evidence="3" id="KW-1185">Reference proteome</keyword>
<evidence type="ECO:0000313" key="3">
    <source>
        <dbReference type="Proteomes" id="UP000030748"/>
    </source>
</evidence>
<keyword evidence="1" id="KW-0472">Membrane</keyword>
<protein>
    <recommendedName>
        <fullName evidence="4">PGG domain-containing protein</fullName>
    </recommendedName>
</protein>
<accession>A0A022QTB2</accession>
<reference evidence="2 3" key="1">
    <citation type="journal article" date="2013" name="Proc. Natl. Acad. Sci. U.S.A.">
        <title>Fine-scale variation in meiotic recombination in Mimulus inferred from population shotgun sequencing.</title>
        <authorList>
            <person name="Hellsten U."/>
            <person name="Wright K.M."/>
            <person name="Jenkins J."/>
            <person name="Shu S."/>
            <person name="Yuan Y."/>
            <person name="Wessler S.R."/>
            <person name="Schmutz J."/>
            <person name="Willis J.H."/>
            <person name="Rokhsar D.S."/>
        </authorList>
    </citation>
    <scope>NUCLEOTIDE SEQUENCE [LARGE SCALE GENOMIC DNA]</scope>
    <source>
        <strain evidence="3">cv. DUN x IM62</strain>
    </source>
</reference>
<organism evidence="2 3">
    <name type="scientific">Erythranthe guttata</name>
    <name type="common">Yellow monkey flower</name>
    <name type="synonym">Mimulus guttatus</name>
    <dbReference type="NCBI Taxonomy" id="4155"/>
    <lineage>
        <taxon>Eukaryota</taxon>
        <taxon>Viridiplantae</taxon>
        <taxon>Streptophyta</taxon>
        <taxon>Embryophyta</taxon>
        <taxon>Tracheophyta</taxon>
        <taxon>Spermatophyta</taxon>
        <taxon>Magnoliopsida</taxon>
        <taxon>eudicotyledons</taxon>
        <taxon>Gunneridae</taxon>
        <taxon>Pentapetalae</taxon>
        <taxon>asterids</taxon>
        <taxon>lamiids</taxon>
        <taxon>Lamiales</taxon>
        <taxon>Phrymaceae</taxon>
        <taxon>Erythranthe</taxon>
    </lineage>
</organism>
<proteinExistence type="predicted"/>
<dbReference type="PANTHER" id="PTHR24177:SF435">
    <property type="entry name" value="ANKYRIN REPEAT-CONTAINING PROTEIN NPR4-LIKE"/>
    <property type="match status" value="1"/>
</dbReference>
<keyword evidence="1" id="KW-0812">Transmembrane</keyword>
<feature type="transmembrane region" description="Helical" evidence="1">
    <location>
        <begin position="256"/>
        <end position="279"/>
    </location>
</feature>
<evidence type="ECO:0000256" key="1">
    <source>
        <dbReference type="SAM" id="Phobius"/>
    </source>
</evidence>
<feature type="transmembrane region" description="Helical" evidence="1">
    <location>
        <begin position="284"/>
        <end position="305"/>
    </location>
</feature>
<name>A0A022QTB2_ERYGU</name>
<dbReference type="EMBL" id="KI631018">
    <property type="protein sequence ID" value="EYU30834.1"/>
    <property type="molecule type" value="Genomic_DNA"/>
</dbReference>
<sequence length="311" mass="35285">MVSGDELTQLRTSCGSTMLHIAAEVDNKVAADIVYCRMPRLPYIQNYNADFSVHTDAKNEHAAILLLLIGITMEKQPYQNKGGLRLISDTTNTQFFSSASSLVEMNPYLATLHDLTIGSAYQQLREMSPLFPTIQHRTSFPEASFTVISGAALKIQREIQWYQLVEKLVARSSKIQMNNEGKTPKLVFTEEHKNLEGGNDSHNGLPIFHRRRMFFVFAMFLFLSLSAFTYALISFLAILISRYSEQEFLHIFSKRLFIGLFISVVLMTVTCTATVCLVFDHLKWVLITMGVCNTLLLSLFLRILFRDLSST</sequence>